<dbReference type="KEGG" id="eus:EUTSA_v10023790mg"/>
<dbReference type="EMBL" id="KI517881">
    <property type="protein sequence ID" value="ESQ29796.1"/>
    <property type="molecule type" value="Genomic_DNA"/>
</dbReference>
<reference evidence="2 3" key="1">
    <citation type="journal article" date="2013" name="Front. Plant Sci.">
        <title>The Reference Genome of the Halophytic Plant Eutrema salsugineum.</title>
        <authorList>
            <person name="Yang R."/>
            <person name="Jarvis D.E."/>
            <person name="Chen H."/>
            <person name="Beilstein M.A."/>
            <person name="Grimwood J."/>
            <person name="Jenkins J."/>
            <person name="Shu S."/>
            <person name="Prochnik S."/>
            <person name="Xin M."/>
            <person name="Ma C."/>
            <person name="Schmutz J."/>
            <person name="Wing R.A."/>
            <person name="Mitchell-Olds T."/>
            <person name="Schumaker K.S."/>
            <person name="Wang X."/>
        </authorList>
    </citation>
    <scope>NUCLEOTIDE SEQUENCE [LARGE SCALE GENOMIC DNA]</scope>
</reference>
<protein>
    <submittedName>
        <fullName evidence="2">Uncharacterized protein</fullName>
    </submittedName>
</protein>
<dbReference type="AlphaFoldDB" id="V4MET9"/>
<gene>
    <name evidence="2" type="ORF">EUTSA_v10023790mg</name>
</gene>
<proteinExistence type="predicted"/>
<organism evidence="2 3">
    <name type="scientific">Eutrema salsugineum</name>
    <name type="common">Saltwater cress</name>
    <name type="synonym">Sisymbrium salsugineum</name>
    <dbReference type="NCBI Taxonomy" id="72664"/>
    <lineage>
        <taxon>Eukaryota</taxon>
        <taxon>Viridiplantae</taxon>
        <taxon>Streptophyta</taxon>
        <taxon>Embryophyta</taxon>
        <taxon>Tracheophyta</taxon>
        <taxon>Spermatophyta</taxon>
        <taxon>Magnoliopsida</taxon>
        <taxon>eudicotyledons</taxon>
        <taxon>Gunneridae</taxon>
        <taxon>Pentapetalae</taxon>
        <taxon>rosids</taxon>
        <taxon>malvids</taxon>
        <taxon>Brassicales</taxon>
        <taxon>Brassicaceae</taxon>
        <taxon>Eutremeae</taxon>
        <taxon>Eutrema</taxon>
    </lineage>
</organism>
<evidence type="ECO:0000313" key="3">
    <source>
        <dbReference type="Proteomes" id="UP000030689"/>
    </source>
</evidence>
<keyword evidence="3" id="KW-1185">Reference proteome</keyword>
<dbReference type="Gramene" id="ESQ29796">
    <property type="protein sequence ID" value="ESQ29796"/>
    <property type="gene ID" value="EUTSA_v10023790mg"/>
</dbReference>
<sequence>MIWAYFVKISSGSRLSPITKEEVVDKTESTLQGITSATYCYKRNKDFEAKPEHKRRSQRAVSTQLRYRGRESN</sequence>
<accession>V4MET9</accession>
<evidence type="ECO:0000256" key="1">
    <source>
        <dbReference type="SAM" id="MobiDB-lite"/>
    </source>
</evidence>
<evidence type="ECO:0000313" key="2">
    <source>
        <dbReference type="EMBL" id="ESQ29796.1"/>
    </source>
</evidence>
<name>V4MET9_EUTSA</name>
<feature type="region of interest" description="Disordered" evidence="1">
    <location>
        <begin position="48"/>
        <end position="73"/>
    </location>
</feature>
<dbReference type="Proteomes" id="UP000030689">
    <property type="component" value="Unassembled WGS sequence"/>
</dbReference>